<evidence type="ECO:0000313" key="1">
    <source>
        <dbReference type="EMBL" id="KAF6273241.1"/>
    </source>
</evidence>
<dbReference type="AlphaFoldDB" id="A0A7J7RAR8"/>
<proteinExistence type="predicted"/>
<sequence>MSWTVCFHVKAEWCVLCHVSVCWAHLGILSHGICFSRSGQGLRGWLSDTQAAGAWAAHWEWSLWTSAAHARLPAEPPPGSHLGCGLGFGHSQASPGGLSVGTTALVDTELGSKALGLPFCSSLAGWLILGPSGTCLSVPETSGYTCLGHRRSLWSPFS</sequence>
<reference evidence="1 2" key="1">
    <citation type="journal article" date="2020" name="Nature">
        <title>Six reference-quality genomes reveal evolution of bat adaptations.</title>
        <authorList>
            <person name="Jebb D."/>
            <person name="Huang Z."/>
            <person name="Pippel M."/>
            <person name="Hughes G.M."/>
            <person name="Lavrichenko K."/>
            <person name="Devanna P."/>
            <person name="Winkler S."/>
            <person name="Jermiin L.S."/>
            <person name="Skirmuntt E.C."/>
            <person name="Katzourakis A."/>
            <person name="Burkitt-Gray L."/>
            <person name="Ray D.A."/>
            <person name="Sullivan K.A.M."/>
            <person name="Roscito J.G."/>
            <person name="Kirilenko B.M."/>
            <person name="Davalos L.M."/>
            <person name="Corthals A.P."/>
            <person name="Power M.L."/>
            <person name="Jones G."/>
            <person name="Ransome R.D."/>
            <person name="Dechmann D.K.N."/>
            <person name="Locatelli A.G."/>
            <person name="Puechmaille S.J."/>
            <person name="Fedrigo O."/>
            <person name="Jarvis E.D."/>
            <person name="Hiller M."/>
            <person name="Vernes S.C."/>
            <person name="Myers E.W."/>
            <person name="Teeling E.C."/>
        </authorList>
    </citation>
    <scope>NUCLEOTIDE SEQUENCE [LARGE SCALE GENOMIC DNA]</scope>
    <source>
        <strain evidence="1">MRhiFer1</strain>
        <tissue evidence="1">Lung</tissue>
    </source>
</reference>
<gene>
    <name evidence="1" type="ORF">mRhiFer1_009526</name>
</gene>
<comment type="caution">
    <text evidence="1">The sequence shown here is derived from an EMBL/GenBank/DDBJ whole genome shotgun (WGS) entry which is preliminary data.</text>
</comment>
<dbReference type="EMBL" id="JACAGC010000028">
    <property type="protein sequence ID" value="KAF6273241.1"/>
    <property type="molecule type" value="Genomic_DNA"/>
</dbReference>
<evidence type="ECO:0000313" key="2">
    <source>
        <dbReference type="Proteomes" id="UP000585614"/>
    </source>
</evidence>
<organism evidence="1 2">
    <name type="scientific">Rhinolophus ferrumequinum</name>
    <name type="common">Greater horseshoe bat</name>
    <dbReference type="NCBI Taxonomy" id="59479"/>
    <lineage>
        <taxon>Eukaryota</taxon>
        <taxon>Metazoa</taxon>
        <taxon>Chordata</taxon>
        <taxon>Craniata</taxon>
        <taxon>Vertebrata</taxon>
        <taxon>Euteleostomi</taxon>
        <taxon>Mammalia</taxon>
        <taxon>Eutheria</taxon>
        <taxon>Laurasiatheria</taxon>
        <taxon>Chiroptera</taxon>
        <taxon>Yinpterochiroptera</taxon>
        <taxon>Rhinolophoidea</taxon>
        <taxon>Rhinolophidae</taxon>
        <taxon>Rhinolophinae</taxon>
        <taxon>Rhinolophus</taxon>
    </lineage>
</organism>
<name>A0A7J7RAR8_RHIFE</name>
<protein>
    <submittedName>
        <fullName evidence="1">Uncharacterized protein</fullName>
    </submittedName>
</protein>
<accession>A0A7J7RAR8</accession>
<dbReference type="Proteomes" id="UP000585614">
    <property type="component" value="Unassembled WGS sequence"/>
</dbReference>